<dbReference type="Gene3D" id="3.40.50.150">
    <property type="entry name" value="Vaccinia Virus protein VP39"/>
    <property type="match status" value="1"/>
</dbReference>
<evidence type="ECO:0000313" key="2">
    <source>
        <dbReference type="EMBL" id="OJJ41523.1"/>
    </source>
</evidence>
<sequence>MASADELTTGEWIRALLEPGQLLAAAMSNYVRVSFEAVFQRGQVLAPLFKTDKLRDESFARFWVKFTSNREQALKNSEPPTPNNNEPQSAPPRALMSSDLIPPILAKAFGIVLDVGPGTGTQMPLLLSPAIKAIYGAEPCVGLHKELRARAQAEGLSDKYHILPCSVVAADLVPELQKQDLMPVASQGIFDTIVCVRVLCSVPDMEKTVGELYGLLRPGGQLLITEHVVNPWRTAKGSVGARVMQGLYEMLGWRFFMGDCCMDRDTEAVLRKVAEKDGGWESVELDRYFGRTCMPYIAGTLVKKST</sequence>
<dbReference type="EMBL" id="KV878209">
    <property type="protein sequence ID" value="OJJ41523.1"/>
    <property type="molecule type" value="Genomic_DNA"/>
</dbReference>
<feature type="region of interest" description="Disordered" evidence="1">
    <location>
        <begin position="72"/>
        <end position="93"/>
    </location>
</feature>
<proteinExistence type="predicted"/>
<dbReference type="InterPro" id="IPR052356">
    <property type="entry name" value="Thiol_S-MT"/>
</dbReference>
<dbReference type="STRING" id="1073089.A0A1L9S300"/>
<reference evidence="3" key="1">
    <citation type="journal article" date="2017" name="Genome Biol.">
        <title>Comparative genomics reveals high biological diversity and specific adaptations in the industrially and medically important fungal genus Aspergillus.</title>
        <authorList>
            <person name="de Vries R.P."/>
            <person name="Riley R."/>
            <person name="Wiebenga A."/>
            <person name="Aguilar-Osorio G."/>
            <person name="Amillis S."/>
            <person name="Uchima C.A."/>
            <person name="Anderluh G."/>
            <person name="Asadollahi M."/>
            <person name="Askin M."/>
            <person name="Barry K."/>
            <person name="Battaglia E."/>
            <person name="Bayram O."/>
            <person name="Benocci T."/>
            <person name="Braus-Stromeyer S.A."/>
            <person name="Caldana C."/>
            <person name="Canovas D."/>
            <person name="Cerqueira G.C."/>
            <person name="Chen F."/>
            <person name="Chen W."/>
            <person name="Choi C."/>
            <person name="Clum A."/>
            <person name="Dos Santos R.A."/>
            <person name="Damasio A.R."/>
            <person name="Diallinas G."/>
            <person name="Emri T."/>
            <person name="Fekete E."/>
            <person name="Flipphi M."/>
            <person name="Freyberg S."/>
            <person name="Gallo A."/>
            <person name="Gournas C."/>
            <person name="Habgood R."/>
            <person name="Hainaut M."/>
            <person name="Harispe M.L."/>
            <person name="Henrissat B."/>
            <person name="Hilden K.S."/>
            <person name="Hope R."/>
            <person name="Hossain A."/>
            <person name="Karabika E."/>
            <person name="Karaffa L."/>
            <person name="Karanyi Z."/>
            <person name="Krasevec N."/>
            <person name="Kuo A."/>
            <person name="Kusch H."/>
            <person name="LaButti K."/>
            <person name="Lagendijk E.L."/>
            <person name="Lapidus A."/>
            <person name="Levasseur A."/>
            <person name="Lindquist E."/>
            <person name="Lipzen A."/>
            <person name="Logrieco A.F."/>
            <person name="MacCabe A."/>
            <person name="Maekelae M.R."/>
            <person name="Malavazi I."/>
            <person name="Melin P."/>
            <person name="Meyer V."/>
            <person name="Mielnichuk N."/>
            <person name="Miskei M."/>
            <person name="Molnar A.P."/>
            <person name="Mule G."/>
            <person name="Ngan C.Y."/>
            <person name="Orejas M."/>
            <person name="Orosz E."/>
            <person name="Ouedraogo J.P."/>
            <person name="Overkamp K.M."/>
            <person name="Park H.-S."/>
            <person name="Perrone G."/>
            <person name="Piumi F."/>
            <person name="Punt P.J."/>
            <person name="Ram A.F."/>
            <person name="Ramon A."/>
            <person name="Rauscher S."/>
            <person name="Record E."/>
            <person name="Riano-Pachon D.M."/>
            <person name="Robert V."/>
            <person name="Roehrig J."/>
            <person name="Ruller R."/>
            <person name="Salamov A."/>
            <person name="Salih N.S."/>
            <person name="Samson R.A."/>
            <person name="Sandor E."/>
            <person name="Sanguinetti M."/>
            <person name="Schuetze T."/>
            <person name="Sepcic K."/>
            <person name="Shelest E."/>
            <person name="Sherlock G."/>
            <person name="Sophianopoulou V."/>
            <person name="Squina F.M."/>
            <person name="Sun H."/>
            <person name="Susca A."/>
            <person name="Todd R.B."/>
            <person name="Tsang A."/>
            <person name="Unkles S.E."/>
            <person name="van de Wiele N."/>
            <person name="van Rossen-Uffink D."/>
            <person name="Oliveira J.V."/>
            <person name="Vesth T.C."/>
            <person name="Visser J."/>
            <person name="Yu J.-H."/>
            <person name="Zhou M."/>
            <person name="Andersen M.R."/>
            <person name="Archer D.B."/>
            <person name="Baker S.E."/>
            <person name="Benoit I."/>
            <person name="Brakhage A.A."/>
            <person name="Braus G.H."/>
            <person name="Fischer R."/>
            <person name="Frisvad J.C."/>
            <person name="Goldman G.H."/>
            <person name="Houbraken J."/>
            <person name="Oakley B."/>
            <person name="Pocsi I."/>
            <person name="Scazzocchio C."/>
            <person name="Seiboth B."/>
            <person name="vanKuyk P.A."/>
            <person name="Wortman J."/>
            <person name="Dyer P.S."/>
            <person name="Grigoriev I.V."/>
        </authorList>
    </citation>
    <scope>NUCLEOTIDE SEQUENCE [LARGE SCALE GENOMIC DNA]</scope>
    <source>
        <strain evidence="3">DTO 134E9</strain>
    </source>
</reference>
<dbReference type="PANTHER" id="PTHR45036">
    <property type="entry name" value="METHYLTRANSFERASE LIKE 7B"/>
    <property type="match status" value="1"/>
</dbReference>
<dbReference type="GeneID" id="63749996"/>
<gene>
    <name evidence="2" type="ORF">ASPWEDRAFT_35088</name>
</gene>
<dbReference type="Proteomes" id="UP000184383">
    <property type="component" value="Unassembled WGS sequence"/>
</dbReference>
<dbReference type="Pfam" id="PF13489">
    <property type="entry name" value="Methyltransf_23"/>
    <property type="match status" value="1"/>
</dbReference>
<evidence type="ECO:0008006" key="4">
    <source>
        <dbReference type="Google" id="ProtNLM"/>
    </source>
</evidence>
<organism evidence="2 3">
    <name type="scientific">Aspergillus wentii DTO 134E9</name>
    <dbReference type="NCBI Taxonomy" id="1073089"/>
    <lineage>
        <taxon>Eukaryota</taxon>
        <taxon>Fungi</taxon>
        <taxon>Dikarya</taxon>
        <taxon>Ascomycota</taxon>
        <taxon>Pezizomycotina</taxon>
        <taxon>Eurotiomycetes</taxon>
        <taxon>Eurotiomycetidae</taxon>
        <taxon>Eurotiales</taxon>
        <taxon>Aspergillaceae</taxon>
        <taxon>Aspergillus</taxon>
        <taxon>Aspergillus subgen. Cremei</taxon>
    </lineage>
</organism>
<dbReference type="PANTHER" id="PTHR45036:SF1">
    <property type="entry name" value="METHYLTRANSFERASE LIKE 7A"/>
    <property type="match status" value="1"/>
</dbReference>
<accession>A0A1L9S300</accession>
<protein>
    <recommendedName>
        <fullName evidence="4">Methyltransferase type 11 domain-containing protein</fullName>
    </recommendedName>
</protein>
<keyword evidence="3" id="KW-1185">Reference proteome</keyword>
<evidence type="ECO:0000313" key="3">
    <source>
        <dbReference type="Proteomes" id="UP000184383"/>
    </source>
</evidence>
<dbReference type="InterPro" id="IPR029063">
    <property type="entry name" value="SAM-dependent_MTases_sf"/>
</dbReference>
<name>A0A1L9S300_ASPWE</name>
<dbReference type="AlphaFoldDB" id="A0A1L9S300"/>
<dbReference type="VEuPathDB" id="FungiDB:ASPWEDRAFT_35088"/>
<dbReference type="CDD" id="cd02440">
    <property type="entry name" value="AdoMet_MTases"/>
    <property type="match status" value="1"/>
</dbReference>
<evidence type="ECO:0000256" key="1">
    <source>
        <dbReference type="SAM" id="MobiDB-lite"/>
    </source>
</evidence>
<dbReference type="RefSeq" id="XP_040695199.1">
    <property type="nucleotide sequence ID" value="XM_040834148.1"/>
</dbReference>
<dbReference type="SUPFAM" id="SSF53335">
    <property type="entry name" value="S-adenosyl-L-methionine-dependent methyltransferases"/>
    <property type="match status" value="1"/>
</dbReference>
<dbReference type="OrthoDB" id="540004at2759"/>